<evidence type="ECO:0000313" key="2">
    <source>
        <dbReference type="EMBL" id="MFC3606698.1"/>
    </source>
</evidence>
<feature type="compositionally biased region" description="Polar residues" evidence="1">
    <location>
        <begin position="322"/>
        <end position="336"/>
    </location>
</feature>
<keyword evidence="3" id="KW-1185">Reference proteome</keyword>
<comment type="caution">
    <text evidence="2">The sequence shown here is derived from an EMBL/GenBank/DDBJ whole genome shotgun (WGS) entry which is preliminary data.</text>
</comment>
<reference evidence="3" key="1">
    <citation type="journal article" date="2019" name="Int. J. Syst. Evol. Microbiol.">
        <title>The Global Catalogue of Microorganisms (GCM) 10K type strain sequencing project: providing services to taxonomists for standard genome sequencing and annotation.</title>
        <authorList>
            <consortium name="The Broad Institute Genomics Platform"/>
            <consortium name="The Broad Institute Genome Sequencing Center for Infectious Disease"/>
            <person name="Wu L."/>
            <person name="Ma J."/>
        </authorList>
    </citation>
    <scope>NUCLEOTIDE SEQUENCE [LARGE SCALE GENOMIC DNA]</scope>
    <source>
        <strain evidence="3">KCTC 42447</strain>
    </source>
</reference>
<dbReference type="Proteomes" id="UP001595630">
    <property type="component" value="Unassembled WGS sequence"/>
</dbReference>
<feature type="region of interest" description="Disordered" evidence="1">
    <location>
        <begin position="306"/>
        <end position="336"/>
    </location>
</feature>
<protein>
    <submittedName>
        <fullName evidence="2">Uncharacterized protein</fullName>
    </submittedName>
</protein>
<name>A0ABV7T5A4_9GAMM</name>
<evidence type="ECO:0000256" key="1">
    <source>
        <dbReference type="SAM" id="MobiDB-lite"/>
    </source>
</evidence>
<organism evidence="2 3">
    <name type="scientific">Stutzerimonas tarimensis</name>
    <dbReference type="NCBI Taxonomy" id="1507735"/>
    <lineage>
        <taxon>Bacteria</taxon>
        <taxon>Pseudomonadati</taxon>
        <taxon>Pseudomonadota</taxon>
        <taxon>Gammaproteobacteria</taxon>
        <taxon>Pseudomonadales</taxon>
        <taxon>Pseudomonadaceae</taxon>
        <taxon>Stutzerimonas</taxon>
    </lineage>
</organism>
<sequence>MLNGSDQTDHYFIGLTQQIAAGGLARLAGHGGATLPASHVYPMGTRFREFVQPIVRQLRADEHVQDITLRPVLGRYGISQELSVGLEVQAASGFNAAALAGSVFTQALAARQTDAFVGRSLASDEWTDNARPGLTVMFKEPRRIALVNRLLHRITEFPGEGWPIDGFTTIPAHGGRIGTVQGLRYIFLPEISIRWDHALRARLNEDEDEMDIILLDQAAKIGRLCKALQDDDSIALARLNWFDVIVAGIEDYQGVIAELALERDVRIASACSMVRKPFSEILALTNAGVLHKRLTTLKALETQRCRPERQHNLPARPDSGFSRWSSATRGSTPCYG</sequence>
<dbReference type="EMBL" id="JBHRXZ010000003">
    <property type="protein sequence ID" value="MFC3606698.1"/>
    <property type="molecule type" value="Genomic_DNA"/>
</dbReference>
<dbReference type="RefSeq" id="WP_386360949.1">
    <property type="nucleotide sequence ID" value="NZ_JBHRXZ010000003.1"/>
</dbReference>
<gene>
    <name evidence="2" type="ORF">ACFOMF_02710</name>
</gene>
<evidence type="ECO:0000313" key="3">
    <source>
        <dbReference type="Proteomes" id="UP001595630"/>
    </source>
</evidence>
<accession>A0ABV7T5A4</accession>
<proteinExistence type="predicted"/>